<dbReference type="Gene3D" id="3.40.47.10">
    <property type="match status" value="2"/>
</dbReference>
<comment type="caution">
    <text evidence="7">The sequence shown here is derived from an EMBL/GenBank/DDBJ whole genome shotgun (WGS) entry which is preliminary data.</text>
</comment>
<evidence type="ECO:0000256" key="1">
    <source>
        <dbReference type="ARBA" id="ARBA00005531"/>
    </source>
</evidence>
<keyword evidence="2" id="KW-0808">Transferase</keyword>
<dbReference type="CDD" id="cd00831">
    <property type="entry name" value="CHS_like"/>
    <property type="match status" value="1"/>
</dbReference>
<dbReference type="PIRSF" id="PIRSF000451">
    <property type="entry name" value="PKS_III"/>
    <property type="match status" value="1"/>
</dbReference>
<dbReference type="GO" id="GO:0016747">
    <property type="term" value="F:acyltransferase activity, transferring groups other than amino-acyl groups"/>
    <property type="evidence" value="ECO:0007669"/>
    <property type="project" value="InterPro"/>
</dbReference>
<evidence type="ECO:0000259" key="6">
    <source>
        <dbReference type="Pfam" id="PF02797"/>
    </source>
</evidence>
<evidence type="ECO:0000313" key="8">
    <source>
        <dbReference type="Proteomes" id="UP000321379"/>
    </source>
</evidence>
<dbReference type="SUPFAM" id="SSF53901">
    <property type="entry name" value="Thiolase-like"/>
    <property type="match status" value="2"/>
</dbReference>
<keyword evidence="3" id="KW-0012">Acyltransferase</keyword>
<proteinExistence type="inferred from homology"/>
<dbReference type="GO" id="GO:0030639">
    <property type="term" value="P:polyketide biosynthetic process"/>
    <property type="evidence" value="ECO:0007669"/>
    <property type="project" value="TreeGrafter"/>
</dbReference>
<name>A0A5C8UMC9_9MICO</name>
<comment type="similarity">
    <text evidence="1">Belongs to the thiolase-like superfamily. Chalcone/stilbene synthases family.</text>
</comment>
<evidence type="ECO:0000256" key="2">
    <source>
        <dbReference type="ARBA" id="ARBA00022679"/>
    </source>
</evidence>
<accession>A0A5C8UMC9</accession>
<dbReference type="EMBL" id="VRMG01000009">
    <property type="protein sequence ID" value="TXN29340.1"/>
    <property type="molecule type" value="Genomic_DNA"/>
</dbReference>
<feature type="domain" description="Chalcone/stilbene synthase N-terminal" evidence="5">
    <location>
        <begin position="2"/>
        <end position="199"/>
    </location>
</feature>
<dbReference type="PANTHER" id="PTHR11877">
    <property type="entry name" value="HYDROXYMETHYLGLUTARYL-COA SYNTHASE"/>
    <property type="match status" value="1"/>
</dbReference>
<dbReference type="PANTHER" id="PTHR11877:SF99">
    <property type="entry name" value="1,3,6,8-TETRAHYDROXYNAPHTHALENE SYNTHASE"/>
    <property type="match status" value="1"/>
</dbReference>
<dbReference type="Proteomes" id="UP000321379">
    <property type="component" value="Unassembled WGS sequence"/>
</dbReference>
<dbReference type="InterPro" id="IPR012328">
    <property type="entry name" value="Chalcone/stilbene_synt_C"/>
</dbReference>
<evidence type="ECO:0000259" key="5">
    <source>
        <dbReference type="Pfam" id="PF00195"/>
    </source>
</evidence>
<evidence type="ECO:0000256" key="4">
    <source>
        <dbReference type="PIRSR" id="PIRSR000451-1"/>
    </source>
</evidence>
<dbReference type="Pfam" id="PF00195">
    <property type="entry name" value="Chal_sti_synt_N"/>
    <property type="match status" value="1"/>
</dbReference>
<reference evidence="7 8" key="1">
    <citation type="submission" date="2019-08" db="EMBL/GenBank/DDBJ databases">
        <title>Bacterial whole genome sequence for Glaciihabitans sp. CHu50b-6-2.</title>
        <authorList>
            <person name="Jin L."/>
        </authorList>
    </citation>
    <scope>NUCLEOTIDE SEQUENCE [LARGE SCALE GENOMIC DNA]</scope>
    <source>
        <strain evidence="7 8">CHu50b-6-2</strain>
    </source>
</reference>
<dbReference type="InterPro" id="IPR011141">
    <property type="entry name" value="Polyketide_synthase_type-III"/>
</dbReference>
<sequence length="356" mass="37592">MARIAAVAPALPAHLYTQAEITDTIVPMVTSDPGKQAVMRRLHGASRVDTRHLVMPIERYLDPTTFTQSNGMFIEVAADLTERALRDALDLAGLAPADIDYVMFTSVTGISAPSIDALLVARLGLRTDVKRVPMYGLGCVAGAAGIARVNDYLVGHPNDVGVLLAVELCSLTFQRDDDSMANLVATGLFGDGAAAVVMVGDERAKRMPVTGPDVIDARSQLYPDTESVIGFNASETGFRIILTAQVSEVIEANFGRDVAGFLGDNDLTVADIDSWIAHPGGPRVLEQFQSSLGLADGAFDNSWSSLSRVGNLSSASVLHILSEELAAGTQIAGDDTVVFALGPGVSAELVLLRWPS</sequence>
<protein>
    <submittedName>
        <fullName evidence="7">Type III polyketide synthase</fullName>
    </submittedName>
</protein>
<keyword evidence="8" id="KW-1185">Reference proteome</keyword>
<dbReference type="InterPro" id="IPR001099">
    <property type="entry name" value="Chalcone/stilbene_synt_N"/>
</dbReference>
<dbReference type="RefSeq" id="WP_147784358.1">
    <property type="nucleotide sequence ID" value="NZ_VRMG01000009.1"/>
</dbReference>
<organism evidence="7 8">
    <name type="scientific">Lacisediminihabitans profunda</name>
    <dbReference type="NCBI Taxonomy" id="2594790"/>
    <lineage>
        <taxon>Bacteria</taxon>
        <taxon>Bacillati</taxon>
        <taxon>Actinomycetota</taxon>
        <taxon>Actinomycetes</taxon>
        <taxon>Micrococcales</taxon>
        <taxon>Microbacteriaceae</taxon>
        <taxon>Lacisediminihabitans</taxon>
    </lineage>
</organism>
<gene>
    <name evidence="7" type="ORF">FVP33_14295</name>
</gene>
<feature type="domain" description="Chalcone/stilbene synthase C-terminal" evidence="6">
    <location>
        <begin position="217"/>
        <end position="353"/>
    </location>
</feature>
<dbReference type="AlphaFoldDB" id="A0A5C8UMC9"/>
<dbReference type="InterPro" id="IPR016039">
    <property type="entry name" value="Thiolase-like"/>
</dbReference>
<dbReference type="Pfam" id="PF02797">
    <property type="entry name" value="Chal_sti_synt_C"/>
    <property type="match status" value="1"/>
</dbReference>
<feature type="active site" description="Acyl-thioester intermediate" evidence="4">
    <location>
        <position position="139"/>
    </location>
</feature>
<evidence type="ECO:0000313" key="7">
    <source>
        <dbReference type="EMBL" id="TXN29340.1"/>
    </source>
</evidence>
<evidence type="ECO:0000256" key="3">
    <source>
        <dbReference type="ARBA" id="ARBA00023315"/>
    </source>
</evidence>